<organism evidence="6 7">
    <name type="scientific">Acinetobacter guerrae</name>
    <dbReference type="NCBI Taxonomy" id="1843371"/>
    <lineage>
        <taxon>Bacteria</taxon>
        <taxon>Pseudomonadati</taxon>
        <taxon>Pseudomonadota</taxon>
        <taxon>Gammaproteobacteria</taxon>
        <taxon>Moraxellales</taxon>
        <taxon>Moraxellaceae</taxon>
        <taxon>Acinetobacter</taxon>
    </lineage>
</organism>
<dbReference type="EMBL" id="RAXU01000003">
    <property type="protein sequence ID" value="RKG35486.1"/>
    <property type="molecule type" value="Genomic_DNA"/>
</dbReference>
<comment type="similarity">
    <text evidence="1">Belongs to the 'GDXG' lipolytic enzyme family.</text>
</comment>
<dbReference type="Proteomes" id="UP000269001">
    <property type="component" value="Unassembled WGS sequence"/>
</dbReference>
<feature type="signal peptide" evidence="4">
    <location>
        <begin position="1"/>
        <end position="21"/>
    </location>
</feature>
<protein>
    <submittedName>
        <fullName evidence="6">Alpha/beta hydrolase</fullName>
    </submittedName>
</protein>
<keyword evidence="7" id="KW-1185">Reference proteome</keyword>
<keyword evidence="2 6" id="KW-0378">Hydrolase</keyword>
<evidence type="ECO:0000313" key="6">
    <source>
        <dbReference type="EMBL" id="RKG35486.1"/>
    </source>
</evidence>
<dbReference type="PROSITE" id="PS51257">
    <property type="entry name" value="PROKAR_LIPOPROTEIN"/>
    <property type="match status" value="1"/>
</dbReference>
<dbReference type="GO" id="GO:0016787">
    <property type="term" value="F:hydrolase activity"/>
    <property type="evidence" value="ECO:0007669"/>
    <property type="project" value="UniProtKB-KW"/>
</dbReference>
<keyword evidence="4" id="KW-0732">Signal</keyword>
<feature type="domain" description="BD-FAE-like" evidence="5">
    <location>
        <begin position="74"/>
        <end position="274"/>
    </location>
</feature>
<feature type="chain" id="PRO_5017407265" evidence="4">
    <location>
        <begin position="22"/>
        <end position="335"/>
    </location>
</feature>
<reference evidence="6 7" key="1">
    <citation type="submission" date="2018-09" db="EMBL/GenBank/DDBJ databases">
        <title>The draft genome of Acinetobacter spp. strains.</title>
        <authorList>
            <person name="Qin J."/>
            <person name="Feng Y."/>
            <person name="Zong Z."/>
        </authorList>
    </citation>
    <scope>NUCLEOTIDE SEQUENCE [LARGE SCALE GENOMIC DNA]</scope>
    <source>
        <strain evidence="6 7">WCHAc060096</strain>
    </source>
</reference>
<accession>A0A3A8EPQ9</accession>
<evidence type="ECO:0000313" key="7">
    <source>
        <dbReference type="Proteomes" id="UP000269001"/>
    </source>
</evidence>
<evidence type="ECO:0000256" key="2">
    <source>
        <dbReference type="ARBA" id="ARBA00022801"/>
    </source>
</evidence>
<name>A0A3A8EPQ9_9GAMM</name>
<dbReference type="InterPro" id="IPR029058">
    <property type="entry name" value="AB_hydrolase_fold"/>
</dbReference>
<sequence>MIKVKKITLCLVLGLSIFSSGCQNLPTTLVAKLMDNQQTRENVQYLEHYANENIKQKLIVLPDQHYGDQNSQRLDIVYPEKLQSTKLPVLFLVHGGGWVAGNKEGMLPYAKLIADQGFLVINVEYTLVPQAAYPQQVIELNQAVDYVIQHQNQLPVDLSKVFFSGDSAGANITSSYVAALNAAEMAQLLKLKPVISPQQVKGLVLHSGVYDLKTLYHSSAKAGKIVAWGAQSVIAKYSGENQPSDQQLDLMSAYPWLNAKFPAVYISATDVDLLTKTQTIPFINKLKKLGVPVISQIYPKEYAEQINHDFNFNMRFKASQEVFDQSIVFLKQRSK</sequence>
<dbReference type="Gene3D" id="3.40.50.1820">
    <property type="entry name" value="alpha/beta hydrolase"/>
    <property type="match status" value="1"/>
</dbReference>
<dbReference type="AlphaFoldDB" id="A0A3A8EPQ9"/>
<dbReference type="SUPFAM" id="SSF53474">
    <property type="entry name" value="alpha/beta-Hydrolases"/>
    <property type="match status" value="1"/>
</dbReference>
<evidence type="ECO:0000256" key="1">
    <source>
        <dbReference type="ARBA" id="ARBA00010515"/>
    </source>
</evidence>
<dbReference type="PANTHER" id="PTHR48081">
    <property type="entry name" value="AB HYDROLASE SUPERFAMILY PROTEIN C4A8.06C"/>
    <property type="match status" value="1"/>
</dbReference>
<gene>
    <name evidence="6" type="ORF">D7V21_04055</name>
</gene>
<dbReference type="InterPro" id="IPR050300">
    <property type="entry name" value="GDXG_lipolytic_enzyme"/>
</dbReference>
<dbReference type="InterPro" id="IPR049492">
    <property type="entry name" value="BD-FAE-like_dom"/>
</dbReference>
<feature type="active site" evidence="3">
    <location>
        <position position="167"/>
    </location>
</feature>
<dbReference type="Pfam" id="PF20434">
    <property type="entry name" value="BD-FAE"/>
    <property type="match status" value="1"/>
</dbReference>
<dbReference type="InterPro" id="IPR033140">
    <property type="entry name" value="Lipase_GDXG_put_SER_AS"/>
</dbReference>
<dbReference type="PROSITE" id="PS01174">
    <property type="entry name" value="LIPASE_GDXG_SER"/>
    <property type="match status" value="1"/>
</dbReference>
<proteinExistence type="inferred from homology"/>
<dbReference type="PANTHER" id="PTHR48081:SF6">
    <property type="entry name" value="PEPTIDASE S9 PROLYL OLIGOPEPTIDASE CATALYTIC DOMAIN-CONTAINING PROTEIN"/>
    <property type="match status" value="1"/>
</dbReference>
<evidence type="ECO:0000256" key="4">
    <source>
        <dbReference type="SAM" id="SignalP"/>
    </source>
</evidence>
<comment type="caution">
    <text evidence="6">The sequence shown here is derived from an EMBL/GenBank/DDBJ whole genome shotgun (WGS) entry which is preliminary data.</text>
</comment>
<evidence type="ECO:0000256" key="3">
    <source>
        <dbReference type="PROSITE-ProRule" id="PRU10038"/>
    </source>
</evidence>
<evidence type="ECO:0000259" key="5">
    <source>
        <dbReference type="Pfam" id="PF20434"/>
    </source>
</evidence>